<keyword evidence="3" id="KW-1185">Reference proteome</keyword>
<evidence type="ECO:0000256" key="1">
    <source>
        <dbReference type="SAM" id="MobiDB-lite"/>
    </source>
</evidence>
<protein>
    <recommendedName>
        <fullName evidence="4">BTB domain-containing protein</fullName>
    </recommendedName>
</protein>
<proteinExistence type="predicted"/>
<accession>A0A9P6RIX8</accession>
<feature type="compositionally biased region" description="Polar residues" evidence="1">
    <location>
        <begin position="412"/>
        <end position="427"/>
    </location>
</feature>
<evidence type="ECO:0000313" key="2">
    <source>
        <dbReference type="EMBL" id="KAG0319678.1"/>
    </source>
</evidence>
<dbReference type="SUPFAM" id="SSF54695">
    <property type="entry name" value="POZ domain"/>
    <property type="match status" value="1"/>
</dbReference>
<dbReference type="OrthoDB" id="6359816at2759"/>
<feature type="compositionally biased region" description="Basic and acidic residues" evidence="1">
    <location>
        <begin position="323"/>
        <end position="335"/>
    </location>
</feature>
<organism evidence="2 3">
    <name type="scientific">Linnemannia gamsii</name>
    <dbReference type="NCBI Taxonomy" id="64522"/>
    <lineage>
        <taxon>Eukaryota</taxon>
        <taxon>Fungi</taxon>
        <taxon>Fungi incertae sedis</taxon>
        <taxon>Mucoromycota</taxon>
        <taxon>Mortierellomycotina</taxon>
        <taxon>Mortierellomycetes</taxon>
        <taxon>Mortierellales</taxon>
        <taxon>Mortierellaceae</taxon>
        <taxon>Linnemannia</taxon>
    </lineage>
</organism>
<feature type="region of interest" description="Disordered" evidence="1">
    <location>
        <begin position="412"/>
        <end position="449"/>
    </location>
</feature>
<feature type="compositionally biased region" description="Low complexity" evidence="1">
    <location>
        <begin position="1"/>
        <end position="18"/>
    </location>
</feature>
<dbReference type="EMBL" id="JAAAIN010000135">
    <property type="protein sequence ID" value="KAG0319678.1"/>
    <property type="molecule type" value="Genomic_DNA"/>
</dbReference>
<feature type="region of interest" description="Disordered" evidence="1">
    <location>
        <begin position="1"/>
        <end position="28"/>
    </location>
</feature>
<reference evidence="2" key="1">
    <citation type="journal article" date="2020" name="Fungal Divers.">
        <title>Resolving the Mortierellaceae phylogeny through synthesis of multi-gene phylogenetics and phylogenomics.</title>
        <authorList>
            <person name="Vandepol N."/>
            <person name="Liber J."/>
            <person name="Desiro A."/>
            <person name="Na H."/>
            <person name="Kennedy M."/>
            <person name="Barry K."/>
            <person name="Grigoriev I.V."/>
            <person name="Miller A.N."/>
            <person name="O'Donnell K."/>
            <person name="Stajich J.E."/>
            <person name="Bonito G."/>
        </authorList>
    </citation>
    <scope>NUCLEOTIDE SEQUENCE</scope>
    <source>
        <strain evidence="2">NVP60</strain>
    </source>
</reference>
<sequence length="637" mass="68787">MSKTPPSGTGPSSFGSKPWSEASASSFGSMPWSATSGTLLGSSASPLGTTSAATWGSSASPFATASTAPWPAASVTPFAPTPSPFAPSSAFAPTTPTATFDTTVYETPKVQELTLTVKSRYSFIERTNLLSTATQARTDGSSSWFIKVNYLQQGGTTPLFPRDGQIEVEVSWHNGQVFTKDKTTSSPTDLDIRQYKSMSFIPKKDPSKFVTFPIAEKALLDGKAIKGKIDLDKVSTDKHAFDFQVVLSTAPTVARTPQPPPPKNHDILPRFLKDPHSVDICFVFPNDRDAADVGVWAHRVVLSQTKVFAKMIDDAVQKAASDAAKDDPSFSKETPHAAMEATTVGESQQENVDGGKMARTLSHHEDETSSVTSFTDIGSQADDSTGDLSFSEPVTPDLSKLQCELGAIESGATVTTSKSECDNSQESTKLEKEKPADATTEATSTTDAAKSNKEIALTAGPRTLTFVVDQVSSAVFLVLLQYIYTNEINLTPNTKHFTLSSIKPQNADGTRRTVSNAVSPHDRETAQWLSNQSLTRVFGKVPMYEDLMLAADLYGIDELATFCQQKVELSLSPLNVSRILFDVALRYPRIKASALAYMVKSRATIFAKGADPFKDYRNHPECYSLMLEVVQLLAASK</sequence>
<feature type="compositionally biased region" description="Low complexity" evidence="1">
    <location>
        <begin position="437"/>
        <end position="449"/>
    </location>
</feature>
<comment type="caution">
    <text evidence="2">The sequence shown here is derived from an EMBL/GenBank/DDBJ whole genome shotgun (WGS) entry which is preliminary data.</text>
</comment>
<dbReference type="Gene3D" id="3.30.710.10">
    <property type="entry name" value="Potassium Channel Kv1.1, Chain A"/>
    <property type="match status" value="1"/>
</dbReference>
<dbReference type="PANTHER" id="PTHR24413">
    <property type="entry name" value="SPECKLE-TYPE POZ PROTEIN"/>
    <property type="match status" value="1"/>
</dbReference>
<gene>
    <name evidence="2" type="ORF">BGZ97_001670</name>
</gene>
<name>A0A9P6RIX8_9FUNG</name>
<evidence type="ECO:0008006" key="4">
    <source>
        <dbReference type="Google" id="ProtNLM"/>
    </source>
</evidence>
<dbReference type="InterPro" id="IPR011333">
    <property type="entry name" value="SKP1/BTB/POZ_sf"/>
</dbReference>
<feature type="region of interest" description="Disordered" evidence="1">
    <location>
        <begin position="322"/>
        <end position="389"/>
    </location>
</feature>
<dbReference type="Proteomes" id="UP000823405">
    <property type="component" value="Unassembled WGS sequence"/>
</dbReference>
<dbReference type="AlphaFoldDB" id="A0A9P6RIX8"/>
<feature type="compositionally biased region" description="Polar residues" evidence="1">
    <location>
        <begin position="369"/>
        <end position="388"/>
    </location>
</feature>
<evidence type="ECO:0000313" key="3">
    <source>
        <dbReference type="Proteomes" id="UP000823405"/>
    </source>
</evidence>